<gene>
    <name evidence="7" type="ORF">EDC37_101107</name>
</gene>
<sequence length="87" mass="9342">MEKTLTIENKTGLHARPASMFVQTANKFKAKIKLTAKGKTVDAKSILMIMSLGLQQGTDVTISAEGEDAQASLDALTELVKSKFGED</sequence>
<reference evidence="7 8" key="1">
    <citation type="submission" date="2019-03" db="EMBL/GenBank/DDBJ databases">
        <title>Genomic Encyclopedia of Type Strains, Phase IV (KMG-IV): sequencing the most valuable type-strain genomes for metagenomic binning, comparative biology and taxonomic classification.</title>
        <authorList>
            <person name="Goeker M."/>
        </authorList>
    </citation>
    <scope>NUCLEOTIDE SEQUENCE [LARGE SCALE GENOMIC DNA]</scope>
    <source>
        <strain evidence="7 8">DSM 20467</strain>
    </source>
</reference>
<dbReference type="EMBL" id="SMAA01000001">
    <property type="protein sequence ID" value="TCS81936.1"/>
    <property type="molecule type" value="Genomic_DNA"/>
</dbReference>
<evidence type="ECO:0000256" key="1">
    <source>
        <dbReference type="ARBA" id="ARBA00003681"/>
    </source>
</evidence>
<evidence type="ECO:0000256" key="2">
    <source>
        <dbReference type="ARBA" id="ARBA00004496"/>
    </source>
</evidence>
<evidence type="ECO:0000256" key="5">
    <source>
        <dbReference type="ARBA" id="ARBA00022683"/>
    </source>
</evidence>
<dbReference type="PROSITE" id="PS00589">
    <property type="entry name" value="PTS_HPR_SER"/>
    <property type="match status" value="1"/>
</dbReference>
<dbReference type="Pfam" id="PF00381">
    <property type="entry name" value="PTS-HPr"/>
    <property type="match status" value="1"/>
</dbReference>
<organism evidence="7 8">
    <name type="scientific">Pectinatus cerevisiiphilus</name>
    <dbReference type="NCBI Taxonomy" id="86956"/>
    <lineage>
        <taxon>Bacteria</taxon>
        <taxon>Bacillati</taxon>
        <taxon>Bacillota</taxon>
        <taxon>Negativicutes</taxon>
        <taxon>Selenomonadales</taxon>
        <taxon>Selenomonadaceae</taxon>
        <taxon>Pectinatus</taxon>
    </lineage>
</organism>
<protein>
    <recommendedName>
        <fullName evidence="3">Phosphocarrier protein HPr</fullName>
    </recommendedName>
</protein>
<dbReference type="AlphaFoldDB" id="A0A4R3KEY9"/>
<dbReference type="GO" id="GO:0009401">
    <property type="term" value="P:phosphoenolpyruvate-dependent sugar phosphotransferase system"/>
    <property type="evidence" value="ECO:0007669"/>
    <property type="project" value="UniProtKB-KW"/>
</dbReference>
<comment type="subcellular location">
    <subcellularLocation>
        <location evidence="2">Cytoplasm</location>
    </subcellularLocation>
</comment>
<dbReference type="RefSeq" id="WP_132546915.1">
    <property type="nucleotide sequence ID" value="NZ_SMAA01000001.1"/>
</dbReference>
<dbReference type="PANTHER" id="PTHR33705">
    <property type="entry name" value="PHOSPHOCARRIER PROTEIN HPR"/>
    <property type="match status" value="1"/>
</dbReference>
<dbReference type="InterPro" id="IPR002114">
    <property type="entry name" value="PTS_HPr_Ser_P_site"/>
</dbReference>
<dbReference type="PROSITE" id="PS00369">
    <property type="entry name" value="PTS_HPR_HIS"/>
    <property type="match status" value="1"/>
</dbReference>
<dbReference type="CDD" id="cd00367">
    <property type="entry name" value="PTS-HPr_like"/>
    <property type="match status" value="1"/>
</dbReference>
<feature type="domain" description="HPr" evidence="6">
    <location>
        <begin position="1"/>
        <end position="87"/>
    </location>
</feature>
<dbReference type="Gene3D" id="3.30.1340.10">
    <property type="entry name" value="HPr-like"/>
    <property type="match status" value="1"/>
</dbReference>
<dbReference type="InterPro" id="IPR000032">
    <property type="entry name" value="HPr-like"/>
</dbReference>
<dbReference type="PROSITE" id="PS51350">
    <property type="entry name" value="PTS_HPR_DOM"/>
    <property type="match status" value="1"/>
</dbReference>
<dbReference type="SUPFAM" id="SSF55594">
    <property type="entry name" value="HPr-like"/>
    <property type="match status" value="1"/>
</dbReference>
<evidence type="ECO:0000313" key="7">
    <source>
        <dbReference type="EMBL" id="TCS81936.1"/>
    </source>
</evidence>
<evidence type="ECO:0000256" key="4">
    <source>
        <dbReference type="ARBA" id="ARBA00022490"/>
    </source>
</evidence>
<dbReference type="InterPro" id="IPR035895">
    <property type="entry name" value="HPr-like_sf"/>
</dbReference>
<keyword evidence="8" id="KW-1185">Reference proteome</keyword>
<accession>A0A4R3KEY9</accession>
<keyword evidence="5" id="KW-0598">Phosphotransferase system</keyword>
<comment type="function">
    <text evidence="1">General (non sugar-specific) component of the phosphoenolpyruvate-dependent sugar phosphotransferase system (sugar PTS). This major carbohydrate active-transport system catalyzes the phosphorylation of incoming sugar substrates concomitantly with their translocation across the cell membrane. The phosphoryl group from phosphoenolpyruvate (PEP) is transferred to the phosphoryl carrier protein HPr by enzyme I. Phospho-HPr then transfers it to the PTS EIIA domain.</text>
</comment>
<name>A0A4R3KEY9_9FIRM</name>
<proteinExistence type="predicted"/>
<dbReference type="InterPro" id="IPR001020">
    <property type="entry name" value="PTS_HPr_His_P_site"/>
</dbReference>
<dbReference type="GO" id="GO:0005737">
    <property type="term" value="C:cytoplasm"/>
    <property type="evidence" value="ECO:0007669"/>
    <property type="project" value="UniProtKB-SubCell"/>
</dbReference>
<dbReference type="PANTHER" id="PTHR33705:SF2">
    <property type="entry name" value="PHOSPHOCARRIER PROTEIN NPR"/>
    <property type="match status" value="1"/>
</dbReference>
<keyword evidence="4" id="KW-0963">Cytoplasm</keyword>
<dbReference type="PRINTS" id="PR00107">
    <property type="entry name" value="PHOSPHOCPHPR"/>
</dbReference>
<dbReference type="Proteomes" id="UP000295188">
    <property type="component" value="Unassembled WGS sequence"/>
</dbReference>
<dbReference type="NCBIfam" id="TIGR01003">
    <property type="entry name" value="PTS_HPr_family"/>
    <property type="match status" value="1"/>
</dbReference>
<evidence type="ECO:0000256" key="3">
    <source>
        <dbReference type="ARBA" id="ARBA00020422"/>
    </source>
</evidence>
<dbReference type="InterPro" id="IPR050399">
    <property type="entry name" value="HPr"/>
</dbReference>
<evidence type="ECO:0000313" key="8">
    <source>
        <dbReference type="Proteomes" id="UP000295188"/>
    </source>
</evidence>
<comment type="caution">
    <text evidence="7">The sequence shown here is derived from an EMBL/GenBank/DDBJ whole genome shotgun (WGS) entry which is preliminary data.</text>
</comment>
<evidence type="ECO:0000259" key="6">
    <source>
        <dbReference type="PROSITE" id="PS51350"/>
    </source>
</evidence>
<dbReference type="OrthoDB" id="9809047at2"/>